<dbReference type="AlphaFoldDB" id="A0A8E1QXU9"/>
<protein>
    <submittedName>
        <fullName evidence="1">Uncharacterized protein</fullName>
    </submittedName>
</protein>
<proteinExistence type="predicted"/>
<comment type="caution">
    <text evidence="1">The sequence shown here is derived from an EMBL/GenBank/DDBJ whole genome shotgun (WGS) entry which is preliminary data.</text>
</comment>
<organism evidence="1 2">
    <name type="scientific">Xylanibacter rarus</name>
    <dbReference type="NCBI Taxonomy" id="1676614"/>
    <lineage>
        <taxon>Bacteria</taxon>
        <taxon>Pseudomonadati</taxon>
        <taxon>Bacteroidota</taxon>
        <taxon>Bacteroidia</taxon>
        <taxon>Bacteroidales</taxon>
        <taxon>Prevotellaceae</taxon>
        <taxon>Xylanibacter</taxon>
    </lineage>
</organism>
<dbReference type="Proteomes" id="UP000036951">
    <property type="component" value="Unassembled WGS sequence"/>
</dbReference>
<gene>
    <name evidence="1" type="ORF">ACU52_06460</name>
</gene>
<reference evidence="1 2" key="1">
    <citation type="submission" date="2015-06" db="EMBL/GenBank/DDBJ databases">
        <title>Prevotella sp. 109, sp. nov., a novel member of the family Prevotellaceae isolated from human faeces.</title>
        <authorList>
            <person name="Shkoporov A.N."/>
            <person name="Chaplin A.V."/>
            <person name="Kafarskaia L.I."/>
            <person name="Efimov B.A."/>
        </authorList>
    </citation>
    <scope>NUCLEOTIDE SEQUENCE [LARGE SCALE GENOMIC DNA]</scope>
    <source>
        <strain evidence="1 2">109</strain>
    </source>
</reference>
<sequence>MLGQNSPFYQALVPSWVDAADEYYSIKGAQITKEEGNVFSLLKSITNYDYADLKTAAEKMAESRNESVLLTDGEYFQKSIALGNVNNPYLKDAFTKWLKKGHDIYIFSEPYQEPYKGAIYNKKRFYIIFTDSRLEGNIYDKITQTVKLEAYPQVEMFHLSASHPALAAESTHTTPNEMLSAQVKGFGTFEAQEWQVDWEDAIEPYIVNAVSNSTGQPLPDGAAFTGKLKIDRNSFGGYRITDVTVRSYDISQEFTNFCNAKNAGQKVGGKITPTEYKNFVKIDESEFKKHGVIDLHFDTQNFDPSILTGAPCTYFKLDICISSTENIFKQYEAMFTFDSIDQPGQKNVSLAESIKQCLAEPSIKDMMATSPIYTIYVKANKR</sequence>
<dbReference type="OrthoDB" id="1079697at2"/>
<evidence type="ECO:0000313" key="2">
    <source>
        <dbReference type="Proteomes" id="UP000036951"/>
    </source>
</evidence>
<name>A0A8E1QXU9_9BACT</name>
<accession>A0A8E1QXU9</accession>
<dbReference type="EMBL" id="LFQU01000010">
    <property type="protein sequence ID" value="KOO68718.1"/>
    <property type="molecule type" value="Genomic_DNA"/>
</dbReference>
<keyword evidence="2" id="KW-1185">Reference proteome</keyword>
<evidence type="ECO:0000313" key="1">
    <source>
        <dbReference type="EMBL" id="KOO68718.1"/>
    </source>
</evidence>